<evidence type="ECO:0000256" key="1">
    <source>
        <dbReference type="SAM" id="Phobius"/>
    </source>
</evidence>
<evidence type="ECO:0000313" key="3">
    <source>
        <dbReference type="Proteomes" id="UP000663874"/>
    </source>
</evidence>
<dbReference type="Proteomes" id="UP000663874">
    <property type="component" value="Unassembled WGS sequence"/>
</dbReference>
<accession>A0A818XUU9</accession>
<dbReference type="EMBL" id="CAJOBE010001455">
    <property type="protein sequence ID" value="CAF3745381.1"/>
    <property type="molecule type" value="Genomic_DNA"/>
</dbReference>
<organism evidence="2 3">
    <name type="scientific">Rotaria sordida</name>
    <dbReference type="NCBI Taxonomy" id="392033"/>
    <lineage>
        <taxon>Eukaryota</taxon>
        <taxon>Metazoa</taxon>
        <taxon>Spiralia</taxon>
        <taxon>Gnathifera</taxon>
        <taxon>Rotifera</taxon>
        <taxon>Eurotatoria</taxon>
        <taxon>Bdelloidea</taxon>
        <taxon>Philodinida</taxon>
        <taxon>Philodinidae</taxon>
        <taxon>Rotaria</taxon>
    </lineage>
</organism>
<evidence type="ECO:0000313" key="2">
    <source>
        <dbReference type="EMBL" id="CAF3745381.1"/>
    </source>
</evidence>
<keyword evidence="1" id="KW-1133">Transmembrane helix</keyword>
<feature type="transmembrane region" description="Helical" evidence="1">
    <location>
        <begin position="6"/>
        <end position="31"/>
    </location>
</feature>
<protein>
    <submittedName>
        <fullName evidence="2">Uncharacterized protein</fullName>
    </submittedName>
</protein>
<proteinExistence type="predicted"/>
<name>A0A818XUU9_9BILA</name>
<keyword evidence="1" id="KW-0812">Transmembrane</keyword>
<reference evidence="2" key="1">
    <citation type="submission" date="2021-02" db="EMBL/GenBank/DDBJ databases">
        <authorList>
            <person name="Nowell W R."/>
        </authorList>
    </citation>
    <scope>NUCLEOTIDE SEQUENCE</scope>
</reference>
<dbReference type="AlphaFoldDB" id="A0A818XUU9"/>
<sequence length="190" mass="22060">NSYRIISIIGFGIFACIISIIGVLLSSIGLIKQMQNQSNEYLNNPWETTCFVFQYSYNSHPCYSCTNSNCNKSICYDEKIEVSYSIFNGTEIQSTIMIKDNPTKHHIQVGYKYTCYYDRIINLKSVQLDYMYSKSQTSIIIIGIVLIMIGLIMLIILSTYILLVERPRVIQMKRRNQMIRNLSGEHKYEI</sequence>
<feature type="transmembrane region" description="Helical" evidence="1">
    <location>
        <begin position="139"/>
        <end position="163"/>
    </location>
</feature>
<feature type="non-terminal residue" evidence="2">
    <location>
        <position position="1"/>
    </location>
</feature>
<gene>
    <name evidence="2" type="ORF">FNK824_LOCUS11933</name>
</gene>
<comment type="caution">
    <text evidence="2">The sequence shown here is derived from an EMBL/GenBank/DDBJ whole genome shotgun (WGS) entry which is preliminary data.</text>
</comment>
<keyword evidence="1" id="KW-0472">Membrane</keyword>